<gene>
    <name evidence="2" type="ORF">K402DRAFT_421636</name>
</gene>
<protein>
    <recommendedName>
        <fullName evidence="1">Aminoglycoside phosphotransferase domain-containing protein</fullName>
    </recommendedName>
</protein>
<dbReference type="Gene3D" id="3.90.1200.10">
    <property type="match status" value="1"/>
</dbReference>
<evidence type="ECO:0000259" key="1">
    <source>
        <dbReference type="Pfam" id="PF01636"/>
    </source>
</evidence>
<evidence type="ECO:0000313" key="2">
    <source>
        <dbReference type="EMBL" id="KAF1986077.1"/>
    </source>
</evidence>
<accession>A0A6G1GZ57</accession>
<dbReference type="EMBL" id="ML977159">
    <property type="protein sequence ID" value="KAF1986077.1"/>
    <property type="molecule type" value="Genomic_DNA"/>
</dbReference>
<dbReference type="AlphaFoldDB" id="A0A6G1GZ57"/>
<dbReference type="Pfam" id="PF01636">
    <property type="entry name" value="APH"/>
    <property type="match status" value="1"/>
</dbReference>
<organism evidence="2 3">
    <name type="scientific">Aulographum hederae CBS 113979</name>
    <dbReference type="NCBI Taxonomy" id="1176131"/>
    <lineage>
        <taxon>Eukaryota</taxon>
        <taxon>Fungi</taxon>
        <taxon>Dikarya</taxon>
        <taxon>Ascomycota</taxon>
        <taxon>Pezizomycotina</taxon>
        <taxon>Dothideomycetes</taxon>
        <taxon>Pleosporomycetidae</taxon>
        <taxon>Aulographales</taxon>
        <taxon>Aulographaceae</taxon>
    </lineage>
</organism>
<dbReference type="SUPFAM" id="SSF56112">
    <property type="entry name" value="Protein kinase-like (PK-like)"/>
    <property type="match status" value="1"/>
</dbReference>
<proteinExistence type="predicted"/>
<sequence length="136" mass="15533">MHDDLCEMNILVDPTDSHITGIIDWADAKVLPFGLALWGVVNALGWMDSEGWRWYGNYEDLEDLFWTSFRGAVGDMSEQEMVSIRVASTLGFFLRYGFAWDDGVRRRPVKEENYSMRYLDAFFGAARAGIGSFLLD</sequence>
<feature type="domain" description="Aminoglycoside phosphotransferase" evidence="1">
    <location>
        <begin position="1"/>
        <end position="58"/>
    </location>
</feature>
<keyword evidence="3" id="KW-1185">Reference proteome</keyword>
<name>A0A6G1GZ57_9PEZI</name>
<evidence type="ECO:0000313" key="3">
    <source>
        <dbReference type="Proteomes" id="UP000800041"/>
    </source>
</evidence>
<reference evidence="2" key="1">
    <citation type="journal article" date="2020" name="Stud. Mycol.">
        <title>101 Dothideomycetes genomes: a test case for predicting lifestyles and emergence of pathogens.</title>
        <authorList>
            <person name="Haridas S."/>
            <person name="Albert R."/>
            <person name="Binder M."/>
            <person name="Bloem J."/>
            <person name="Labutti K."/>
            <person name="Salamov A."/>
            <person name="Andreopoulos B."/>
            <person name="Baker S."/>
            <person name="Barry K."/>
            <person name="Bills G."/>
            <person name="Bluhm B."/>
            <person name="Cannon C."/>
            <person name="Castanera R."/>
            <person name="Culley D."/>
            <person name="Daum C."/>
            <person name="Ezra D."/>
            <person name="Gonzalez J."/>
            <person name="Henrissat B."/>
            <person name="Kuo A."/>
            <person name="Liang C."/>
            <person name="Lipzen A."/>
            <person name="Lutzoni F."/>
            <person name="Magnuson J."/>
            <person name="Mondo S."/>
            <person name="Nolan M."/>
            <person name="Ohm R."/>
            <person name="Pangilinan J."/>
            <person name="Park H.-J."/>
            <person name="Ramirez L."/>
            <person name="Alfaro M."/>
            <person name="Sun H."/>
            <person name="Tritt A."/>
            <person name="Yoshinaga Y."/>
            <person name="Zwiers L.-H."/>
            <person name="Turgeon B."/>
            <person name="Goodwin S."/>
            <person name="Spatafora J."/>
            <person name="Crous P."/>
            <person name="Grigoriev I."/>
        </authorList>
    </citation>
    <scope>NUCLEOTIDE SEQUENCE</scope>
    <source>
        <strain evidence="2">CBS 113979</strain>
    </source>
</reference>
<dbReference type="Proteomes" id="UP000800041">
    <property type="component" value="Unassembled WGS sequence"/>
</dbReference>
<dbReference type="OrthoDB" id="5598852at2759"/>
<dbReference type="InterPro" id="IPR011009">
    <property type="entry name" value="Kinase-like_dom_sf"/>
</dbReference>
<dbReference type="InterPro" id="IPR002575">
    <property type="entry name" value="Aminoglycoside_PTrfase"/>
</dbReference>